<evidence type="ECO:0000313" key="2">
    <source>
        <dbReference type="Proteomes" id="UP000275267"/>
    </source>
</evidence>
<accession>A0A3L6S5Q0</accession>
<protein>
    <submittedName>
        <fullName evidence="1">Uncharacterized protein</fullName>
    </submittedName>
</protein>
<sequence length="171" mass="19777">MATRAPETVGFPALLNEILRRTHYTFRPEYAVYAHGHGVGMVDYVATLHLEARMVVGSEAYDFQARGTSPEMAIQEVAREAITRLHYEHRELWEDPFTYLPAKGPEEPFGRCVSPPVGPFTLERCMVETTSAYEWAHQSLLWELEETRRRLYNLQVRVELYTRMRGAKEGD</sequence>
<name>A0A3L6S5Q0_PANMI</name>
<organism evidence="1 2">
    <name type="scientific">Panicum miliaceum</name>
    <name type="common">Proso millet</name>
    <name type="synonym">Broomcorn millet</name>
    <dbReference type="NCBI Taxonomy" id="4540"/>
    <lineage>
        <taxon>Eukaryota</taxon>
        <taxon>Viridiplantae</taxon>
        <taxon>Streptophyta</taxon>
        <taxon>Embryophyta</taxon>
        <taxon>Tracheophyta</taxon>
        <taxon>Spermatophyta</taxon>
        <taxon>Magnoliopsida</taxon>
        <taxon>Liliopsida</taxon>
        <taxon>Poales</taxon>
        <taxon>Poaceae</taxon>
        <taxon>PACMAD clade</taxon>
        <taxon>Panicoideae</taxon>
        <taxon>Panicodae</taxon>
        <taxon>Paniceae</taxon>
        <taxon>Panicinae</taxon>
        <taxon>Panicum</taxon>
        <taxon>Panicum sect. Panicum</taxon>
    </lineage>
</organism>
<gene>
    <name evidence="1" type="ORF">C2845_PM02G17380</name>
</gene>
<comment type="caution">
    <text evidence="1">The sequence shown here is derived from an EMBL/GenBank/DDBJ whole genome shotgun (WGS) entry which is preliminary data.</text>
</comment>
<dbReference type="AlphaFoldDB" id="A0A3L6S5Q0"/>
<dbReference type="EMBL" id="PQIB02000005">
    <property type="protein sequence ID" value="RLN15924.1"/>
    <property type="molecule type" value="Genomic_DNA"/>
</dbReference>
<evidence type="ECO:0000313" key="1">
    <source>
        <dbReference type="EMBL" id="RLN15924.1"/>
    </source>
</evidence>
<dbReference type="Proteomes" id="UP000275267">
    <property type="component" value="Unassembled WGS sequence"/>
</dbReference>
<proteinExistence type="predicted"/>
<reference evidence="2" key="1">
    <citation type="journal article" date="2019" name="Nat. Commun.">
        <title>The genome of broomcorn millet.</title>
        <authorList>
            <person name="Zou C."/>
            <person name="Miki D."/>
            <person name="Li D."/>
            <person name="Tang Q."/>
            <person name="Xiao L."/>
            <person name="Rajput S."/>
            <person name="Deng P."/>
            <person name="Jia W."/>
            <person name="Huang R."/>
            <person name="Zhang M."/>
            <person name="Sun Y."/>
            <person name="Hu J."/>
            <person name="Fu X."/>
            <person name="Schnable P.S."/>
            <person name="Li F."/>
            <person name="Zhang H."/>
            <person name="Feng B."/>
            <person name="Zhu X."/>
            <person name="Liu R."/>
            <person name="Schnable J.C."/>
            <person name="Zhu J.-K."/>
            <person name="Zhang H."/>
        </authorList>
    </citation>
    <scope>NUCLEOTIDE SEQUENCE [LARGE SCALE GENOMIC DNA]</scope>
</reference>
<keyword evidence="2" id="KW-1185">Reference proteome</keyword>